<proteinExistence type="predicted"/>
<evidence type="ECO:0000313" key="1">
    <source>
        <dbReference type="EMBL" id="QBK84988.1"/>
    </source>
</evidence>
<name>A0A481YNZ0_9VIRU</name>
<gene>
    <name evidence="1" type="ORF">LCDPAC02_01870</name>
</gene>
<organism evidence="1">
    <name type="scientific">Pithovirus LCDPAC02</name>
    <dbReference type="NCBI Taxonomy" id="2506601"/>
    <lineage>
        <taxon>Viruses</taxon>
        <taxon>Pithoviruses</taxon>
    </lineage>
</organism>
<accession>A0A481YNZ0</accession>
<sequence>MDKNKFYKLYKFNNGRLYENDIQIVFNNEEYFIKLYKHIKEIISLNISNIDIIDKNLKFIVVDKNLQPKIYQKEFKEQYIPIYNNLEFILFYNVEYSENNSKIVLEIDTTEFSSKNKKYYQI</sequence>
<dbReference type="EMBL" id="MK500301">
    <property type="protein sequence ID" value="QBK84988.1"/>
    <property type="molecule type" value="Genomic_DNA"/>
</dbReference>
<reference evidence="1" key="1">
    <citation type="journal article" date="2019" name="MBio">
        <title>Virus Genomes from Deep Sea Sediments Expand the Ocean Megavirome and Support Independent Origins of Viral Gigantism.</title>
        <authorList>
            <person name="Backstrom D."/>
            <person name="Yutin N."/>
            <person name="Jorgensen S.L."/>
            <person name="Dharamshi J."/>
            <person name="Homa F."/>
            <person name="Zaremba-Niedwiedzka K."/>
            <person name="Spang A."/>
            <person name="Wolf Y.I."/>
            <person name="Koonin E.V."/>
            <person name="Ettema T.J."/>
        </authorList>
    </citation>
    <scope>NUCLEOTIDE SEQUENCE</scope>
</reference>
<protein>
    <submittedName>
        <fullName evidence="1">Uncharacterized protein</fullName>
    </submittedName>
</protein>